<organism evidence="3 4">
    <name type="scientific">Halomonas korlensis</name>
    <dbReference type="NCBI Taxonomy" id="463301"/>
    <lineage>
        <taxon>Bacteria</taxon>
        <taxon>Pseudomonadati</taxon>
        <taxon>Pseudomonadota</taxon>
        <taxon>Gammaproteobacteria</taxon>
        <taxon>Oceanospirillales</taxon>
        <taxon>Halomonadaceae</taxon>
        <taxon>Halomonas</taxon>
    </lineage>
</organism>
<comment type="similarity">
    <text evidence="1">Belongs to the 4-hydroxybenzoyl-CoA thioesterase family.</text>
</comment>
<sequence>MRPFQWPVRVYIEDTDAGGIVYYVNYLKYMERARSEWLRVSGITQQALLDSGIQLVVYRLECRYAKPARLDDSLDISVEIMSQGRCRLQFGQTVAREGESLCEARVDIACVDAKRFKPTQWPSALAAALISRSASDHPQDAQQSV</sequence>
<dbReference type="NCBIfam" id="TIGR00051">
    <property type="entry name" value="YbgC/FadM family acyl-CoA thioesterase"/>
    <property type="match status" value="1"/>
</dbReference>
<dbReference type="EMBL" id="FPBP01000001">
    <property type="protein sequence ID" value="SFU29062.1"/>
    <property type="molecule type" value="Genomic_DNA"/>
</dbReference>
<dbReference type="GO" id="GO:0047617">
    <property type="term" value="F:fatty acyl-CoA hydrolase activity"/>
    <property type="evidence" value="ECO:0007669"/>
    <property type="project" value="TreeGrafter"/>
</dbReference>
<evidence type="ECO:0000256" key="2">
    <source>
        <dbReference type="ARBA" id="ARBA00022801"/>
    </source>
</evidence>
<dbReference type="AlphaFoldDB" id="A0A1I7EYP9"/>
<dbReference type="Gene3D" id="3.10.129.10">
    <property type="entry name" value="Hotdog Thioesterase"/>
    <property type="match status" value="1"/>
</dbReference>
<protein>
    <submittedName>
        <fullName evidence="3">4-hydroxybenzoyl-CoA thioesterase</fullName>
    </submittedName>
</protein>
<proteinExistence type="inferred from homology"/>
<evidence type="ECO:0000313" key="4">
    <source>
        <dbReference type="Proteomes" id="UP000198693"/>
    </source>
</evidence>
<dbReference type="OrthoDB" id="9808429at2"/>
<dbReference type="PANTHER" id="PTHR31793">
    <property type="entry name" value="4-HYDROXYBENZOYL-COA THIOESTERASE FAMILY MEMBER"/>
    <property type="match status" value="1"/>
</dbReference>
<dbReference type="RefSeq" id="WP_089791842.1">
    <property type="nucleotide sequence ID" value="NZ_FPBP01000001.1"/>
</dbReference>
<keyword evidence="2" id="KW-0378">Hydrolase</keyword>
<name>A0A1I7EYP9_9GAMM</name>
<dbReference type="InterPro" id="IPR029069">
    <property type="entry name" value="HotDog_dom_sf"/>
</dbReference>
<dbReference type="InterPro" id="IPR006684">
    <property type="entry name" value="YbgC/YbaW"/>
</dbReference>
<dbReference type="PIRSF" id="PIRSF003230">
    <property type="entry name" value="YbgC"/>
    <property type="match status" value="1"/>
</dbReference>
<dbReference type="InterPro" id="IPR050563">
    <property type="entry name" value="4-hydroxybenzoyl-CoA_TE"/>
</dbReference>
<evidence type="ECO:0000256" key="1">
    <source>
        <dbReference type="ARBA" id="ARBA00005953"/>
    </source>
</evidence>
<evidence type="ECO:0000313" key="3">
    <source>
        <dbReference type="EMBL" id="SFU29062.1"/>
    </source>
</evidence>
<keyword evidence="4" id="KW-1185">Reference proteome</keyword>
<dbReference type="Proteomes" id="UP000198693">
    <property type="component" value="Unassembled WGS sequence"/>
</dbReference>
<dbReference type="FunFam" id="3.10.129.10:FF:000004">
    <property type="entry name" value="Tol-pal system-associated acyl-CoA thioesterase"/>
    <property type="match status" value="1"/>
</dbReference>
<dbReference type="PANTHER" id="PTHR31793:SF37">
    <property type="entry name" value="ACYL-COA THIOESTER HYDROLASE YBGC"/>
    <property type="match status" value="1"/>
</dbReference>
<accession>A0A1I7EYP9</accession>
<dbReference type="NCBIfam" id="TIGR02799">
    <property type="entry name" value="thio_ybgC"/>
    <property type="match status" value="1"/>
</dbReference>
<dbReference type="STRING" id="463301.SAMN04487955_101102"/>
<dbReference type="Pfam" id="PF13279">
    <property type="entry name" value="4HBT_2"/>
    <property type="match status" value="1"/>
</dbReference>
<dbReference type="SUPFAM" id="SSF54637">
    <property type="entry name" value="Thioesterase/thiol ester dehydrase-isomerase"/>
    <property type="match status" value="1"/>
</dbReference>
<dbReference type="InterPro" id="IPR014166">
    <property type="entry name" value="Tol-Pal_acyl-CoA_thioesterase"/>
</dbReference>
<gene>
    <name evidence="3" type="ORF">SAMN04487955_101102</name>
</gene>
<dbReference type="CDD" id="cd00586">
    <property type="entry name" value="4HBT"/>
    <property type="match status" value="1"/>
</dbReference>
<reference evidence="4" key="1">
    <citation type="submission" date="2016-10" db="EMBL/GenBank/DDBJ databases">
        <authorList>
            <person name="Varghese N."/>
            <person name="Submissions S."/>
        </authorList>
    </citation>
    <scope>NUCLEOTIDE SEQUENCE [LARGE SCALE GENOMIC DNA]</scope>
    <source>
        <strain evidence="4">CGMCC 1.6981</strain>
    </source>
</reference>